<gene>
    <name evidence="8" type="ORF">POCTA_138.1.T0840117</name>
</gene>
<feature type="coiled-coil region" evidence="5">
    <location>
        <begin position="1041"/>
        <end position="1068"/>
    </location>
</feature>
<evidence type="ECO:0000259" key="7">
    <source>
        <dbReference type="PROSITE" id="PS51044"/>
    </source>
</evidence>
<proteinExistence type="predicted"/>
<dbReference type="GO" id="GO:0008270">
    <property type="term" value="F:zinc ion binding"/>
    <property type="evidence" value="ECO:0007669"/>
    <property type="project" value="UniProtKB-KW"/>
</dbReference>
<dbReference type="EMBL" id="CAJJDP010000083">
    <property type="protein sequence ID" value="CAD8184876.1"/>
    <property type="molecule type" value="Genomic_DNA"/>
</dbReference>
<evidence type="ECO:0000256" key="1">
    <source>
        <dbReference type="ARBA" id="ARBA00022723"/>
    </source>
</evidence>
<evidence type="ECO:0000256" key="6">
    <source>
        <dbReference type="SAM" id="Phobius"/>
    </source>
</evidence>
<reference evidence="8" key="1">
    <citation type="submission" date="2021-01" db="EMBL/GenBank/DDBJ databases">
        <authorList>
            <consortium name="Genoscope - CEA"/>
            <person name="William W."/>
        </authorList>
    </citation>
    <scope>NUCLEOTIDE SEQUENCE</scope>
</reference>
<accession>A0A8S1WFX0</accession>
<keyword evidence="2 4" id="KW-0863">Zinc-finger</keyword>
<keyword evidence="3" id="KW-0862">Zinc</keyword>
<dbReference type="Proteomes" id="UP000683925">
    <property type="component" value="Unassembled WGS sequence"/>
</dbReference>
<dbReference type="InterPro" id="IPR001965">
    <property type="entry name" value="Znf_PHD"/>
</dbReference>
<keyword evidence="6" id="KW-1133">Transmembrane helix</keyword>
<protein>
    <recommendedName>
        <fullName evidence="7">SP-RING-type domain-containing protein</fullName>
    </recommendedName>
</protein>
<keyword evidence="6" id="KW-0812">Transmembrane</keyword>
<feature type="transmembrane region" description="Helical" evidence="6">
    <location>
        <begin position="967"/>
        <end position="991"/>
    </location>
</feature>
<evidence type="ECO:0000313" key="8">
    <source>
        <dbReference type="EMBL" id="CAD8184876.1"/>
    </source>
</evidence>
<dbReference type="PANTHER" id="PTHR10782">
    <property type="entry name" value="ZINC FINGER MIZ DOMAIN-CONTAINING PROTEIN"/>
    <property type="match status" value="1"/>
</dbReference>
<keyword evidence="9" id="KW-1185">Reference proteome</keyword>
<dbReference type="GO" id="GO:0061665">
    <property type="term" value="F:SUMO ligase activity"/>
    <property type="evidence" value="ECO:0007669"/>
    <property type="project" value="TreeGrafter"/>
</dbReference>
<dbReference type="InterPro" id="IPR019786">
    <property type="entry name" value="Zinc_finger_PHD-type_CS"/>
</dbReference>
<dbReference type="GO" id="GO:0016925">
    <property type="term" value="P:protein sumoylation"/>
    <property type="evidence" value="ECO:0007669"/>
    <property type="project" value="TreeGrafter"/>
</dbReference>
<dbReference type="InterPro" id="IPR004181">
    <property type="entry name" value="Znf_MIZ"/>
</dbReference>
<organism evidence="8 9">
    <name type="scientific">Paramecium octaurelia</name>
    <dbReference type="NCBI Taxonomy" id="43137"/>
    <lineage>
        <taxon>Eukaryota</taxon>
        <taxon>Sar</taxon>
        <taxon>Alveolata</taxon>
        <taxon>Ciliophora</taxon>
        <taxon>Intramacronucleata</taxon>
        <taxon>Oligohymenophorea</taxon>
        <taxon>Peniculida</taxon>
        <taxon>Parameciidae</taxon>
        <taxon>Paramecium</taxon>
    </lineage>
</organism>
<dbReference type="GO" id="GO:0000785">
    <property type="term" value="C:chromatin"/>
    <property type="evidence" value="ECO:0007669"/>
    <property type="project" value="TreeGrafter"/>
</dbReference>
<dbReference type="Pfam" id="PF02891">
    <property type="entry name" value="zf-MIZ"/>
    <property type="match status" value="2"/>
</dbReference>
<feature type="domain" description="SP-RING-type" evidence="7">
    <location>
        <begin position="826"/>
        <end position="912"/>
    </location>
</feature>
<evidence type="ECO:0000256" key="4">
    <source>
        <dbReference type="PROSITE-ProRule" id="PRU00452"/>
    </source>
</evidence>
<evidence type="ECO:0000256" key="2">
    <source>
        <dbReference type="ARBA" id="ARBA00022771"/>
    </source>
</evidence>
<name>A0A8S1WFX0_PAROT</name>
<dbReference type="PROSITE" id="PS01359">
    <property type="entry name" value="ZF_PHD_1"/>
    <property type="match status" value="2"/>
</dbReference>
<sequence length="1156" mass="136571">MKSQQLLKDLEAFQKQLKQALPTIINRVTKDIGQMLYFEKLFKDLKPNSVQELYFQSFLRLDPHIARQQPQLDEPIQNINELIHQYFEQQAERLQEMVLLEKELKMMRELEELQVSQESTQIQNSLIELEQQKGMDVEKQNMEEVCNAIKRKYWRQAQSPNCDQCFCGNQLHYKQIVRCQLCEQHFHVNCLDKSYDERYVKHFTCPRCTLYHMDQFCEVISVIIEPFSFKKTGLTSTKTVKFKSETNKIDVRCIRMDCPLSAEEITWPDLGELHINNKKVAEFIPLAQQSCQHKRKDEKLIFAIPQNEECSLMMKETIPGMEQKRKYRIQGEQLHYVAAYKTKQYSAKQLIEKITTSSENWMSVEQAQDFIILQMNYISSTGIKQIKQTISLLCCLCSTLMVTPVRGIYCNHIQCFSLENYLMMLEMSNPRKWRCPICKAKLFKLQIDALQYTILQTIRQYNLQEKYSEISFDHMGNILDDLIQKFIDFNNLPEHAKTSRNRILQLETLSNQRREIDNEMDEAEQLNNRPLNPNSIQAERLQEMVLLEKELKMMRELEELQVSQESTQIQNSLIELEQQKGMDVEKQNMEEVCNAIKRKYWRQAQSPNCDQCFCGNQLHYKQIVRCQLCEQHFHVNCLDKSYDERYVKHFTCPRCTLYHMDQFCEVISVIIEPFSFKKTGLTSTKTVKFKSETNKIDVRCIRMDCPLSAEEITWPDLGELHINNKKVAEFIPLAQQSCQHKRKDEKLIFAIPQNEECSLMMKETIPGMEQKRKYRIQGEQLHYVAAYKTKQYSAKQLIEKITTSSENWMSVEQAQDFIILQMNYISSTGIKQIKQTISLLCCLCSTLMVTPVRGIYCNHIQCFSLENYLMMLEMSNPRKWRCPICKAKLFKLQIDALQYTILQTIRQYNLQEKYSEISFDHMGNILDDLIQKFIDFNNLPEHAKTIIREGKSIMKWMKQNSQIIDHLILIQLLYINYQIIMLILILIPFAFSLSSDCQYRSTTDCLELNMLNLKYKCSIKNNRCFEQRPQMSQFKQQGTLKLQFQSRKERLEAQKDALKRRSKFIKNRFQDEYSEKDFGSSFSISDSHSGELFDNFNGDGSYSDYPTFEDEESSLEIELVSKNPIPEKPPRFSIKPNFNTRLIVDISCVLLYIMYF</sequence>
<dbReference type="OrthoDB" id="28127at2759"/>
<dbReference type="AlphaFoldDB" id="A0A8S1WFX0"/>
<keyword evidence="5" id="KW-0175">Coiled coil</keyword>
<keyword evidence="1" id="KW-0479">Metal-binding</keyword>
<evidence type="ECO:0000256" key="5">
    <source>
        <dbReference type="SAM" id="Coils"/>
    </source>
</evidence>
<feature type="domain" description="SP-RING-type" evidence="7">
    <location>
        <begin position="379"/>
        <end position="465"/>
    </location>
</feature>
<comment type="caution">
    <text evidence="8">The sequence shown here is derived from an EMBL/GenBank/DDBJ whole genome shotgun (WGS) entry which is preliminary data.</text>
</comment>
<dbReference type="PROSITE" id="PS51044">
    <property type="entry name" value="ZF_SP_RING"/>
    <property type="match status" value="2"/>
</dbReference>
<evidence type="ECO:0000256" key="3">
    <source>
        <dbReference type="ARBA" id="ARBA00022833"/>
    </source>
</evidence>
<dbReference type="CDD" id="cd16650">
    <property type="entry name" value="SP-RING_PIAS-like"/>
    <property type="match status" value="2"/>
</dbReference>
<dbReference type="PANTHER" id="PTHR10782:SF4">
    <property type="entry name" value="TONALLI, ISOFORM E"/>
    <property type="match status" value="1"/>
</dbReference>
<evidence type="ECO:0000313" key="9">
    <source>
        <dbReference type="Proteomes" id="UP000683925"/>
    </source>
</evidence>
<dbReference type="SMART" id="SM00249">
    <property type="entry name" value="PHD"/>
    <property type="match status" value="2"/>
</dbReference>
<keyword evidence="6" id="KW-0472">Membrane</keyword>